<dbReference type="SUPFAM" id="SSF56024">
    <property type="entry name" value="Phospholipase D/nuclease"/>
    <property type="match status" value="1"/>
</dbReference>
<dbReference type="InterPro" id="IPR025202">
    <property type="entry name" value="PLD-like_dom"/>
</dbReference>
<keyword evidence="3" id="KW-1185">Reference proteome</keyword>
<dbReference type="GO" id="GO:0032049">
    <property type="term" value="P:cardiolipin biosynthetic process"/>
    <property type="evidence" value="ECO:0007669"/>
    <property type="project" value="UniProtKB-ARBA"/>
</dbReference>
<dbReference type="RefSeq" id="WP_114396375.1">
    <property type="nucleotide sequence ID" value="NZ_QEIM01000008.1"/>
</dbReference>
<evidence type="ECO:0000313" key="3">
    <source>
        <dbReference type="Proteomes" id="UP000253318"/>
    </source>
</evidence>
<dbReference type="PANTHER" id="PTHR21248:SF22">
    <property type="entry name" value="PHOSPHOLIPASE D"/>
    <property type="match status" value="1"/>
</dbReference>
<evidence type="ECO:0000313" key="2">
    <source>
        <dbReference type="EMBL" id="RCV62527.1"/>
    </source>
</evidence>
<accession>A0A368TES4</accession>
<dbReference type="Proteomes" id="UP000253318">
    <property type="component" value="Unassembled WGS sequence"/>
</dbReference>
<dbReference type="InterPro" id="IPR001736">
    <property type="entry name" value="PLipase_D/transphosphatidylase"/>
</dbReference>
<dbReference type="EMBL" id="QEIN01000003">
    <property type="protein sequence ID" value="RCV62527.1"/>
    <property type="molecule type" value="Genomic_DNA"/>
</dbReference>
<name>A0A368TES4_9ACTN</name>
<gene>
    <name evidence="2" type="ORF">DEF24_00695</name>
</gene>
<dbReference type="SMART" id="SM00155">
    <property type="entry name" value="PLDc"/>
    <property type="match status" value="1"/>
</dbReference>
<dbReference type="Gene3D" id="3.30.870.10">
    <property type="entry name" value="Endonuclease Chain A"/>
    <property type="match status" value="1"/>
</dbReference>
<dbReference type="InterPro" id="IPR047955">
    <property type="entry name" value="DrmC-like"/>
</dbReference>
<organism evidence="2 3">
    <name type="scientific">Marinitenerispora sediminis</name>
    <dbReference type="NCBI Taxonomy" id="1931232"/>
    <lineage>
        <taxon>Bacteria</taxon>
        <taxon>Bacillati</taxon>
        <taxon>Actinomycetota</taxon>
        <taxon>Actinomycetes</taxon>
        <taxon>Streptosporangiales</taxon>
        <taxon>Nocardiopsidaceae</taxon>
        <taxon>Marinitenerispora</taxon>
    </lineage>
</organism>
<evidence type="ECO:0000259" key="1">
    <source>
        <dbReference type="PROSITE" id="PS50035"/>
    </source>
</evidence>
<feature type="domain" description="PLD phosphodiesterase" evidence="1">
    <location>
        <begin position="190"/>
        <end position="217"/>
    </location>
</feature>
<reference evidence="2 3" key="1">
    <citation type="submission" date="2018-04" db="EMBL/GenBank/DDBJ databases">
        <title>Novel actinobacteria from marine sediment.</title>
        <authorList>
            <person name="Ng Z.Y."/>
            <person name="Tan G.Y.A."/>
        </authorList>
    </citation>
    <scope>NUCLEOTIDE SEQUENCE [LARGE SCALE GENOMIC DNA]</scope>
    <source>
        <strain evidence="2 3">TPS81</strain>
    </source>
</reference>
<proteinExistence type="predicted"/>
<dbReference type="OrthoDB" id="3378609at2"/>
<protein>
    <recommendedName>
        <fullName evidence="1">PLD phosphodiesterase domain-containing protein</fullName>
    </recommendedName>
</protein>
<sequence length="257" mass="26965">MSGSRARLVETITEVAEHLSSEHAVAWAQVLSGWRGAADSGLEAALLEASQGYGFAVPSARLAQAWRAAPQESGASVALALLTAAQVVERASGRRAEVVVTGPEVPGEPTRLTPAVLSGLIRSARRELLVVSFAAYNSAPVVGDIAAAASRGVRVDLLLEETTKAHDAFAELRGKARLWHWPANQRGGGGSAKLHAKVMAADRSIALIGSANLTGRALHDNIEVGVMLRAPEPVGRVVRYFDSLMSTSSGALVPWRP</sequence>
<dbReference type="NCBIfam" id="NF038319">
    <property type="entry name" value="DISARM_DrmC_I"/>
    <property type="match status" value="1"/>
</dbReference>
<dbReference type="AlphaFoldDB" id="A0A368TES4"/>
<dbReference type="GO" id="GO:0030572">
    <property type="term" value="F:phosphatidyltransferase activity"/>
    <property type="evidence" value="ECO:0007669"/>
    <property type="project" value="UniProtKB-ARBA"/>
</dbReference>
<dbReference type="Pfam" id="PF13091">
    <property type="entry name" value="PLDc_2"/>
    <property type="match status" value="1"/>
</dbReference>
<comment type="caution">
    <text evidence="2">The sequence shown here is derived from an EMBL/GenBank/DDBJ whole genome shotgun (WGS) entry which is preliminary data.</text>
</comment>
<dbReference type="PANTHER" id="PTHR21248">
    <property type="entry name" value="CARDIOLIPIN SYNTHASE"/>
    <property type="match status" value="1"/>
</dbReference>
<dbReference type="PROSITE" id="PS50035">
    <property type="entry name" value="PLD"/>
    <property type="match status" value="1"/>
</dbReference>